<evidence type="ECO:0000313" key="10">
    <source>
        <dbReference type="Proteomes" id="UP000290289"/>
    </source>
</evidence>
<keyword evidence="7" id="KW-0472">Membrane</keyword>
<evidence type="ECO:0000256" key="5">
    <source>
        <dbReference type="ARBA" id="ARBA00023242"/>
    </source>
</evidence>
<name>A0A498I721_MALDO</name>
<feature type="region of interest" description="Disordered" evidence="6">
    <location>
        <begin position="547"/>
        <end position="567"/>
    </location>
</feature>
<feature type="compositionally biased region" description="Polar residues" evidence="6">
    <location>
        <begin position="547"/>
        <end position="565"/>
    </location>
</feature>
<reference evidence="9 10" key="1">
    <citation type="submission" date="2018-10" db="EMBL/GenBank/DDBJ databases">
        <title>A high-quality apple genome assembly.</title>
        <authorList>
            <person name="Hu J."/>
        </authorList>
    </citation>
    <scope>NUCLEOTIDE SEQUENCE [LARGE SCALE GENOMIC DNA]</scope>
    <source>
        <strain evidence="10">cv. HFTH1</strain>
        <tissue evidence="9">Young leaf</tissue>
    </source>
</reference>
<dbReference type="Pfam" id="PF23376">
    <property type="entry name" value="Fn3_VIN3"/>
    <property type="match status" value="1"/>
</dbReference>
<dbReference type="AlphaFoldDB" id="A0A498I721"/>
<feature type="domain" description="Fibronectin type-III" evidence="8">
    <location>
        <begin position="442"/>
        <end position="539"/>
    </location>
</feature>
<dbReference type="Pfam" id="PF23380">
    <property type="entry name" value="VIN3_C"/>
    <property type="match status" value="1"/>
</dbReference>
<dbReference type="Proteomes" id="UP000290289">
    <property type="component" value="Chromosome 13"/>
</dbReference>
<dbReference type="PROSITE" id="PS50853">
    <property type="entry name" value="FN3"/>
    <property type="match status" value="1"/>
</dbReference>
<dbReference type="InterPro" id="IPR032881">
    <property type="entry name" value="Oberon-like_PHD"/>
</dbReference>
<dbReference type="InterPro" id="IPR036116">
    <property type="entry name" value="FN3_sf"/>
</dbReference>
<dbReference type="CDD" id="cd00063">
    <property type="entry name" value="FN3"/>
    <property type="match status" value="1"/>
</dbReference>
<evidence type="ECO:0000256" key="6">
    <source>
        <dbReference type="SAM" id="MobiDB-lite"/>
    </source>
</evidence>
<gene>
    <name evidence="9" type="ORF">DVH24_002197</name>
</gene>
<dbReference type="InterPro" id="IPR058585">
    <property type="entry name" value="Fn3_VIN3"/>
</dbReference>
<organism evidence="9 10">
    <name type="scientific">Malus domestica</name>
    <name type="common">Apple</name>
    <name type="synonym">Pyrus malus</name>
    <dbReference type="NCBI Taxonomy" id="3750"/>
    <lineage>
        <taxon>Eukaryota</taxon>
        <taxon>Viridiplantae</taxon>
        <taxon>Streptophyta</taxon>
        <taxon>Embryophyta</taxon>
        <taxon>Tracheophyta</taxon>
        <taxon>Spermatophyta</taxon>
        <taxon>Magnoliopsida</taxon>
        <taxon>eudicotyledons</taxon>
        <taxon>Gunneridae</taxon>
        <taxon>Pentapetalae</taxon>
        <taxon>rosids</taxon>
        <taxon>fabids</taxon>
        <taxon>Rosales</taxon>
        <taxon>Rosaceae</taxon>
        <taxon>Amygdaloideae</taxon>
        <taxon>Maleae</taxon>
        <taxon>Malus</taxon>
    </lineage>
</organism>
<comment type="caution">
    <text evidence="9">The sequence shown here is derived from an EMBL/GenBank/DDBJ whole genome shotgun (WGS) entry which is preliminary data.</text>
</comment>
<evidence type="ECO:0000256" key="4">
    <source>
        <dbReference type="ARBA" id="ARBA00022833"/>
    </source>
</evidence>
<accession>A0A498I721</accession>
<dbReference type="SMART" id="SM00060">
    <property type="entry name" value="FN3"/>
    <property type="match status" value="1"/>
</dbReference>
<evidence type="ECO:0000259" key="8">
    <source>
        <dbReference type="PROSITE" id="PS50853"/>
    </source>
</evidence>
<dbReference type="GO" id="GO:0005634">
    <property type="term" value="C:nucleus"/>
    <property type="evidence" value="ECO:0007669"/>
    <property type="project" value="UniProtKB-SubCell"/>
</dbReference>
<dbReference type="EMBL" id="RDQH01000339">
    <property type="protein sequence ID" value="RXH78679.1"/>
    <property type="molecule type" value="Genomic_DNA"/>
</dbReference>
<evidence type="ECO:0000313" key="9">
    <source>
        <dbReference type="EMBL" id="RXH78679.1"/>
    </source>
</evidence>
<dbReference type="STRING" id="3750.A0A498I721"/>
<protein>
    <recommendedName>
        <fullName evidence="8">Fibronectin type-III domain-containing protein</fullName>
    </recommendedName>
</protein>
<feature type="region of interest" description="Disordered" evidence="6">
    <location>
        <begin position="182"/>
        <end position="214"/>
    </location>
</feature>
<dbReference type="GO" id="GO:0040029">
    <property type="term" value="P:epigenetic regulation of gene expression"/>
    <property type="evidence" value="ECO:0007669"/>
    <property type="project" value="InterPro"/>
</dbReference>
<evidence type="ECO:0000256" key="7">
    <source>
        <dbReference type="SAM" id="Phobius"/>
    </source>
</evidence>
<feature type="transmembrane region" description="Helical" evidence="7">
    <location>
        <begin position="85"/>
        <end position="107"/>
    </location>
</feature>
<dbReference type="PANTHER" id="PTHR46286:SF2">
    <property type="entry name" value="VIN3-LIKE PROTEIN 2"/>
    <property type="match status" value="1"/>
</dbReference>
<dbReference type="GO" id="GO:0008270">
    <property type="term" value="F:zinc ion binding"/>
    <property type="evidence" value="ECO:0007669"/>
    <property type="project" value="UniProtKB-KW"/>
</dbReference>
<comment type="subcellular location">
    <subcellularLocation>
        <location evidence="1">Nucleus</location>
    </subcellularLocation>
</comment>
<keyword evidence="2" id="KW-0479">Metal-binding</keyword>
<dbReference type="SUPFAM" id="SSF49265">
    <property type="entry name" value="Fibronectin type III"/>
    <property type="match status" value="1"/>
</dbReference>
<dbReference type="InterPro" id="IPR013783">
    <property type="entry name" value="Ig-like_fold"/>
</dbReference>
<dbReference type="Pfam" id="PF07227">
    <property type="entry name" value="PHD_Oberon"/>
    <property type="match status" value="1"/>
</dbReference>
<keyword evidence="7" id="KW-0812">Transmembrane</keyword>
<dbReference type="InterPro" id="IPR056990">
    <property type="entry name" value="VIN3-like_C"/>
</dbReference>
<keyword evidence="10" id="KW-1185">Reference proteome</keyword>
<feature type="region of interest" description="Disordered" evidence="6">
    <location>
        <begin position="703"/>
        <end position="742"/>
    </location>
</feature>
<evidence type="ECO:0000256" key="1">
    <source>
        <dbReference type="ARBA" id="ARBA00004123"/>
    </source>
</evidence>
<evidence type="ECO:0000256" key="3">
    <source>
        <dbReference type="ARBA" id="ARBA00022771"/>
    </source>
</evidence>
<proteinExistence type="predicted"/>
<feature type="compositionally biased region" description="Basic and acidic residues" evidence="6">
    <location>
        <begin position="710"/>
        <end position="721"/>
    </location>
</feature>
<sequence>MMMTCSRFCACQEEEEEAAAAAEDESSWNLLPLHLRAVRQNFKRLFLGASQKLGSLEVMWRLNCFFFNSYGHGFFSRDLCFFFHLFNYSTFYILIYVPFSLALGLALDHLNSSKLSMDKRRELVYEVSKWPRGASEVLQSWSRQEILQILCAEMGKERKYTGLTKVKIIEHLLKVVSEKKAGGGEDVTDLKPQSSNATGQRTTKRQRKTENPSRLHVPENCISKNSSGSDLANNAFCKNSACRATLNPEDAFCKRCSCCICYMFDDNKDPSLWLVCSSEPPFEGNSCGMSCHLECALKRESSGIGKERGRRGLDGSFCCISCGKVNDLLGSWRKQLVIAKDTRRVDILCYRISLSHKLLKGTAKYQKLHEIVDEAMKKLQGEVGPLTGLPLKMGRGIVNRLSSGPEIQKLCTFAVESLDSVLQKATLPLLAKPNVQDPSFIAPDMVRFEDVHATSLTVVLSSEYPPSEILVGYKLWHRKADDMNYPTEPTATLLFAPKTRFVVTGLTPATEYCFKVTSFNDSRHLGMCEVWFSTSTAGDEVPNCSVTQRSQSPVTNYSSLSNPSSVEDETNNITAYGDQADNRADNYITFCKDTDNTVFADLSNDVVNANSMDRGPTADVISMLDEEHTNGMVGSISRSDVIELERKQSPDCQIVEDISTDNGSNSPARTGMECVPFVGSSEAGLPITPCKIDILKDGLGRNVRSNSSSKDLKNGTGKGEEPQDGSTSKKRSAERKGEECVTNNDSDRDFEYYVKIIRWLECEGHIEQNFRQKFLTWYSLRATPQEVRIVKVFVDTFIEDPASLAGQLVDTFSESISSKKSCVVPNGFCMKLWH</sequence>
<evidence type="ECO:0000256" key="2">
    <source>
        <dbReference type="ARBA" id="ARBA00022723"/>
    </source>
</evidence>
<keyword evidence="4" id="KW-0862">Zinc</keyword>
<keyword evidence="5" id="KW-0539">Nucleus</keyword>
<dbReference type="CDD" id="cd15521">
    <property type="entry name" value="PHD_VIN3_plant"/>
    <property type="match status" value="1"/>
</dbReference>
<dbReference type="GO" id="GO:0010048">
    <property type="term" value="P:vernalization response"/>
    <property type="evidence" value="ECO:0007669"/>
    <property type="project" value="InterPro"/>
</dbReference>
<dbReference type="InterPro" id="IPR044514">
    <property type="entry name" value="VIN3-like"/>
</dbReference>
<keyword evidence="3" id="KW-0863">Zinc-finger</keyword>
<dbReference type="Gene3D" id="2.60.40.10">
    <property type="entry name" value="Immunoglobulins"/>
    <property type="match status" value="1"/>
</dbReference>
<dbReference type="InterPro" id="IPR003961">
    <property type="entry name" value="FN3_dom"/>
</dbReference>
<keyword evidence="7" id="KW-1133">Transmembrane helix</keyword>
<dbReference type="PANTHER" id="PTHR46286">
    <property type="entry name" value="VIN3-LIKE PROTEIN 2-RELATED"/>
    <property type="match status" value="1"/>
</dbReference>